<dbReference type="SUPFAM" id="SSF53649">
    <property type="entry name" value="Alkaline phosphatase-like"/>
    <property type="match status" value="1"/>
</dbReference>
<evidence type="ECO:0000259" key="10">
    <source>
        <dbReference type="Pfam" id="PF00884"/>
    </source>
</evidence>
<evidence type="ECO:0000256" key="4">
    <source>
        <dbReference type="ARBA" id="ARBA00022989"/>
    </source>
</evidence>
<dbReference type="PIRSF" id="PIRSF005091">
    <property type="entry name" value="Mmb_sulf_HI1246"/>
    <property type="match status" value="1"/>
</dbReference>
<name>A0A368JMK6_9BACT</name>
<evidence type="ECO:0000313" key="11">
    <source>
        <dbReference type="EMBL" id="RCR68909.1"/>
    </source>
</evidence>
<feature type="transmembrane region" description="Helical" evidence="9">
    <location>
        <begin position="85"/>
        <end position="105"/>
    </location>
</feature>
<dbReference type="InterPro" id="IPR050448">
    <property type="entry name" value="OpgB/LTA_synthase_biosynth"/>
</dbReference>
<feature type="active site" evidence="6">
    <location>
        <position position="313"/>
    </location>
</feature>
<proteinExistence type="predicted"/>
<dbReference type="AlphaFoldDB" id="A0A368JMK6"/>
<dbReference type="InterPro" id="IPR017850">
    <property type="entry name" value="Alkaline_phosphatase_core_sf"/>
</dbReference>
<protein>
    <submittedName>
        <fullName evidence="11">LTA synthase family protein</fullName>
    </submittedName>
</protein>
<feature type="transmembrane region" description="Helical" evidence="9">
    <location>
        <begin position="7"/>
        <end position="29"/>
    </location>
</feature>
<dbReference type="GO" id="GO:0046872">
    <property type="term" value="F:metal ion binding"/>
    <property type="evidence" value="ECO:0007669"/>
    <property type="project" value="UniProtKB-KW"/>
</dbReference>
<feature type="binding site" evidence="8">
    <location>
        <position position="482"/>
    </location>
    <ligand>
        <name>Mn(2+)</name>
        <dbReference type="ChEBI" id="CHEBI:29035"/>
    </ligand>
</feature>
<feature type="binding site" evidence="7">
    <location>
        <position position="428"/>
    </location>
    <ligand>
        <name>substrate</name>
    </ligand>
</feature>
<dbReference type="OrthoDB" id="9777768at2"/>
<evidence type="ECO:0000256" key="8">
    <source>
        <dbReference type="PIRSR" id="PIRSR005091-3"/>
    </source>
</evidence>
<feature type="transmembrane region" description="Helical" evidence="9">
    <location>
        <begin position="125"/>
        <end position="147"/>
    </location>
</feature>
<evidence type="ECO:0000313" key="12">
    <source>
        <dbReference type="Proteomes" id="UP000253383"/>
    </source>
</evidence>
<dbReference type="GO" id="GO:0005886">
    <property type="term" value="C:plasma membrane"/>
    <property type="evidence" value="ECO:0007669"/>
    <property type="project" value="UniProtKB-SubCell"/>
</dbReference>
<dbReference type="Gene3D" id="3.40.720.10">
    <property type="entry name" value="Alkaline Phosphatase, subunit A"/>
    <property type="match status" value="1"/>
</dbReference>
<dbReference type="PANTHER" id="PTHR47371">
    <property type="entry name" value="LIPOTEICHOIC ACID SYNTHASE"/>
    <property type="match status" value="1"/>
</dbReference>
<feature type="binding site" evidence="8">
    <location>
        <position position="273"/>
    </location>
    <ligand>
        <name>Mn(2+)</name>
        <dbReference type="ChEBI" id="CHEBI:29035"/>
    </ligand>
</feature>
<evidence type="ECO:0000256" key="3">
    <source>
        <dbReference type="ARBA" id="ARBA00022692"/>
    </source>
</evidence>
<dbReference type="InterPro" id="IPR012160">
    <property type="entry name" value="LtaS-like"/>
</dbReference>
<evidence type="ECO:0000256" key="1">
    <source>
        <dbReference type="ARBA" id="ARBA00004651"/>
    </source>
</evidence>
<dbReference type="Proteomes" id="UP000253383">
    <property type="component" value="Unassembled WGS sequence"/>
</dbReference>
<keyword evidence="4 9" id="KW-1133">Transmembrane helix</keyword>
<keyword evidence="7" id="KW-0464">Manganese</keyword>
<keyword evidence="2" id="KW-1003">Cell membrane</keyword>
<keyword evidence="7" id="KW-0479">Metal-binding</keyword>
<organism evidence="11 12">
    <name type="scientific">Larkinella punicea</name>
    <dbReference type="NCBI Taxonomy" id="2315727"/>
    <lineage>
        <taxon>Bacteria</taxon>
        <taxon>Pseudomonadati</taxon>
        <taxon>Bacteroidota</taxon>
        <taxon>Cytophagia</taxon>
        <taxon>Cytophagales</taxon>
        <taxon>Spirosomataceae</taxon>
        <taxon>Larkinella</taxon>
    </lineage>
</organism>
<keyword evidence="12" id="KW-1185">Reference proteome</keyword>
<accession>A0A368JMK6</accession>
<evidence type="ECO:0000256" key="6">
    <source>
        <dbReference type="PIRSR" id="PIRSR005091-1"/>
    </source>
</evidence>
<keyword evidence="3 9" id="KW-0812">Transmembrane</keyword>
<feature type="domain" description="Sulfatase N-terminal" evidence="10">
    <location>
        <begin position="265"/>
        <end position="533"/>
    </location>
</feature>
<dbReference type="InterPro" id="IPR000917">
    <property type="entry name" value="Sulfatase_N"/>
</dbReference>
<keyword evidence="5 9" id="KW-0472">Membrane</keyword>
<dbReference type="RefSeq" id="WP_114406548.1">
    <property type="nucleotide sequence ID" value="NZ_QOWE01000010.1"/>
</dbReference>
<evidence type="ECO:0000256" key="9">
    <source>
        <dbReference type="SAM" id="Phobius"/>
    </source>
</evidence>
<evidence type="ECO:0000256" key="2">
    <source>
        <dbReference type="ARBA" id="ARBA00022475"/>
    </source>
</evidence>
<dbReference type="EMBL" id="QOWE01000010">
    <property type="protein sequence ID" value="RCR68909.1"/>
    <property type="molecule type" value="Genomic_DNA"/>
</dbReference>
<gene>
    <name evidence="11" type="ORF">DUE52_13515</name>
</gene>
<dbReference type="Gene3D" id="3.30.1120.80">
    <property type="match status" value="1"/>
</dbReference>
<evidence type="ECO:0000256" key="5">
    <source>
        <dbReference type="ARBA" id="ARBA00023136"/>
    </source>
</evidence>
<dbReference type="PANTHER" id="PTHR47371:SF3">
    <property type="entry name" value="PHOSPHOGLYCEROL TRANSFERASE I"/>
    <property type="match status" value="1"/>
</dbReference>
<evidence type="ECO:0000256" key="7">
    <source>
        <dbReference type="PIRSR" id="PIRSR005091-2"/>
    </source>
</evidence>
<feature type="binding site" evidence="8">
    <location>
        <position position="483"/>
    </location>
    <ligand>
        <name>Mn(2+)</name>
        <dbReference type="ChEBI" id="CHEBI:29035"/>
    </ligand>
</feature>
<dbReference type="Pfam" id="PF00884">
    <property type="entry name" value="Sulfatase"/>
    <property type="match status" value="1"/>
</dbReference>
<reference evidence="11 12" key="1">
    <citation type="submission" date="2018-07" db="EMBL/GenBank/DDBJ databases">
        <title>Genome analysis of Larkinella rosea.</title>
        <authorList>
            <person name="Zhou Z."/>
            <person name="Wang G."/>
        </authorList>
    </citation>
    <scope>NUCLEOTIDE SEQUENCE [LARGE SCALE GENOMIC DNA]</scope>
    <source>
        <strain evidence="12">zzj9</strain>
    </source>
</reference>
<comment type="subcellular location">
    <subcellularLocation>
        <location evidence="1">Cell membrane</location>
        <topology evidence="1">Multi-pass membrane protein</topology>
    </subcellularLocation>
</comment>
<feature type="transmembrane region" description="Helical" evidence="9">
    <location>
        <begin position="55"/>
        <end position="73"/>
    </location>
</feature>
<dbReference type="CDD" id="cd16015">
    <property type="entry name" value="LTA_synthase"/>
    <property type="match status" value="1"/>
</dbReference>
<sequence length="610" mass="68287">MKSRLLILMAYLTGWTGWLLVSRVLFLIYQSQTSQLNPAAIAGVFANGLRMDLSTAGYLTMIPALLITLLPNWSSPKLARSLRIITLIELIVVSLITVADLEVFRTWGFHLDITPLHYLTSPREAAASVAASPILSLTTLFVGMLLVGDYYFKRLIHPLLLRLNPIRWWVATPLLLTATAALVIPIRGGLQLAPMNVSAVYFSPVAFANYAAVTPQWNFMHSVLERNKYGKNPFSFFPKGQASRTLKPLFQPVRNQQSLLTNPKPNVILIVWESFTAKTVAGLGGRAGVTPEFEKLSHEGILFNQLFASGDRSEKGLIALLSGFPAQATASIMTLPTKSAKLPTLGEKFRKAGYETSFYYGGETEFANIKSYLYHNQFGRIISKPDFKSSDWNSKWGAHDHVVYSRILSDLSGAKQPFFVSLFTLSSHEPFEVPMPTVFSGTDEESLFLNSMYYADRSLGEFIAQAKKQPWWANTLIVITADHGHRLPVLSTDRVRDFHIPMLWLGGALKAKPQVIDRIGSQTDLAATLLHQLKVDATDFKWSRDLLNPQNRPFAYFAFNNGFGVVQPNRHLLFDNTSRQLISSNGVIQKQDIELGEAYEEESYQDFLNK</sequence>
<feature type="transmembrane region" description="Helical" evidence="9">
    <location>
        <begin position="168"/>
        <end position="186"/>
    </location>
</feature>
<comment type="caution">
    <text evidence="11">The sequence shown here is derived from an EMBL/GenBank/DDBJ whole genome shotgun (WGS) entry which is preliminary data.</text>
</comment>